<organism evidence="1 2">
    <name type="scientific">Nitrosomonas mobilis</name>
    <dbReference type="NCBI Taxonomy" id="51642"/>
    <lineage>
        <taxon>Bacteria</taxon>
        <taxon>Pseudomonadati</taxon>
        <taxon>Pseudomonadota</taxon>
        <taxon>Betaproteobacteria</taxon>
        <taxon>Nitrosomonadales</taxon>
        <taxon>Nitrosomonadaceae</taxon>
        <taxon>Nitrosomonas</taxon>
    </lineage>
</organism>
<dbReference type="InterPro" id="IPR035924">
    <property type="entry name" value="FlaG-like_sf"/>
</dbReference>
<keyword evidence="2" id="KW-1185">Reference proteome</keyword>
<protein>
    <recommendedName>
        <fullName evidence="3">Flagellar protein FlaG</fullName>
    </recommendedName>
</protein>
<dbReference type="Pfam" id="PF03646">
    <property type="entry name" value="FlaG"/>
    <property type="match status" value="1"/>
</dbReference>
<name>A0A1G5SCQ3_9PROT</name>
<dbReference type="InterPro" id="IPR005186">
    <property type="entry name" value="FlaG"/>
</dbReference>
<reference evidence="1 2" key="1">
    <citation type="submission" date="2016-10" db="EMBL/GenBank/DDBJ databases">
        <authorList>
            <person name="de Groot N.N."/>
        </authorList>
    </citation>
    <scope>NUCLEOTIDE SEQUENCE [LARGE SCALE GENOMIC DNA]</scope>
    <source>
        <strain evidence="1">1</strain>
    </source>
</reference>
<dbReference type="PANTHER" id="PTHR37166:SF1">
    <property type="entry name" value="PROTEIN FLAG"/>
    <property type="match status" value="1"/>
</dbReference>
<evidence type="ECO:0008006" key="3">
    <source>
        <dbReference type="Google" id="ProtNLM"/>
    </source>
</evidence>
<accession>A0A1G5SCQ3</accession>
<proteinExistence type="predicted"/>
<dbReference type="RefSeq" id="WP_090283702.1">
    <property type="nucleotide sequence ID" value="NZ_FMWO01000020.1"/>
</dbReference>
<dbReference type="EMBL" id="FMWO01000020">
    <property type="protein sequence ID" value="SCZ84321.1"/>
    <property type="molecule type" value="Genomic_DNA"/>
</dbReference>
<evidence type="ECO:0000313" key="1">
    <source>
        <dbReference type="EMBL" id="SCZ84321.1"/>
    </source>
</evidence>
<dbReference type="PANTHER" id="PTHR37166">
    <property type="entry name" value="PROTEIN FLAG"/>
    <property type="match status" value="1"/>
</dbReference>
<dbReference type="SUPFAM" id="SSF160214">
    <property type="entry name" value="FlaG-like"/>
    <property type="match status" value="1"/>
</dbReference>
<dbReference type="Proteomes" id="UP000198729">
    <property type="component" value="Unassembled WGS sequence"/>
</dbReference>
<dbReference type="Gene3D" id="3.30.160.170">
    <property type="entry name" value="FlaG-like"/>
    <property type="match status" value="1"/>
</dbReference>
<dbReference type="OrthoDB" id="8565152at2"/>
<sequence>MIINSAAGTSELVQPTLFSGGSNRVSGNEAITTENSLPTKAAPAVKAEPGSPEKVADAVKQIEQFTQSVAQNLKFSIDEDTGKTVVKIMDSQTNELIRQIPSEEAINIARTLGKIEGVLFNDQA</sequence>
<gene>
    <name evidence="1" type="ORF">NSMM_150059</name>
</gene>
<dbReference type="AlphaFoldDB" id="A0A1G5SCQ3"/>
<dbReference type="STRING" id="51642.NSMM_150059"/>
<evidence type="ECO:0000313" key="2">
    <source>
        <dbReference type="Proteomes" id="UP000198729"/>
    </source>
</evidence>